<reference evidence="2" key="1">
    <citation type="submission" date="2007-07" db="EMBL/GenBank/DDBJ databases">
        <title>PCAP assembly of the Caenorhabditis remanei genome.</title>
        <authorList>
            <consortium name="The Caenorhabditis remanei Sequencing Consortium"/>
            <person name="Wilson R.K."/>
        </authorList>
    </citation>
    <scope>NUCLEOTIDE SEQUENCE [LARGE SCALE GENOMIC DNA]</scope>
    <source>
        <strain evidence="2">PB4641</strain>
    </source>
</reference>
<dbReference type="eggNOG" id="ENOG502TGJE">
    <property type="taxonomic scope" value="Eukaryota"/>
</dbReference>
<evidence type="ECO:0000313" key="3">
    <source>
        <dbReference type="Proteomes" id="UP000008281"/>
    </source>
</evidence>
<organism evidence="3">
    <name type="scientific">Caenorhabditis remanei</name>
    <name type="common">Caenorhabditis vulgaris</name>
    <dbReference type="NCBI Taxonomy" id="31234"/>
    <lineage>
        <taxon>Eukaryota</taxon>
        <taxon>Metazoa</taxon>
        <taxon>Ecdysozoa</taxon>
        <taxon>Nematoda</taxon>
        <taxon>Chromadorea</taxon>
        <taxon>Rhabditida</taxon>
        <taxon>Rhabditina</taxon>
        <taxon>Rhabditomorpha</taxon>
        <taxon>Rhabditoidea</taxon>
        <taxon>Rhabditidae</taxon>
        <taxon>Peloderinae</taxon>
        <taxon>Caenorhabditis</taxon>
    </lineage>
</organism>
<name>E3LEL2_CAERE</name>
<evidence type="ECO:0000256" key="1">
    <source>
        <dbReference type="SAM" id="Phobius"/>
    </source>
</evidence>
<dbReference type="OrthoDB" id="5844602at2759"/>
<feature type="transmembrane region" description="Helical" evidence="1">
    <location>
        <begin position="47"/>
        <end position="63"/>
    </location>
</feature>
<proteinExistence type="predicted"/>
<dbReference type="STRING" id="31234.E3LEL2"/>
<keyword evidence="3" id="KW-1185">Reference proteome</keyword>
<sequence>MPFLQWVLFLFCLVSILIYTLIVITLKRHRSNALLGGSFFQIVEMQYYSEVLFFIEFSITMRFRKYSSLYTFFEPDTELVGIIPRLVSGFHYYIKIVVYIGYLTFALNRLTSAINISSYNSVNVSIWTPQLMKNVRIVKWTVPLLGVIPTHAWPGFTYWFIVTSTSIRLTNDSLSTALVAYVDGICCLGTCIFCMVCYSATCFLIRKNWKRVRNDSVFRKNAAQSAAERSLLVSAILSFVVLILNTAVQVVTILISWGGATTLLFVQDLSYPMIDLMYSHFPWALLVTSGVLRKQMIYDTKIFLRTAFKLDDASVNTIRVGHTVSPATQKTTNKTLA</sequence>
<dbReference type="KEGG" id="crq:GCK72_024221"/>
<dbReference type="AlphaFoldDB" id="E3LEL2"/>
<feature type="transmembrane region" description="Helical" evidence="1">
    <location>
        <begin position="6"/>
        <end position="26"/>
    </location>
</feature>
<feature type="transmembrane region" description="Helical" evidence="1">
    <location>
        <begin position="140"/>
        <end position="161"/>
    </location>
</feature>
<feature type="transmembrane region" description="Helical" evidence="1">
    <location>
        <begin position="231"/>
        <end position="257"/>
    </location>
</feature>
<dbReference type="OMA" id="IDLMYSH"/>
<dbReference type="HOGENOM" id="CLU_072404_0_0_1"/>
<dbReference type="RefSeq" id="XP_003118409.2">
    <property type="nucleotide sequence ID" value="XM_003118361.2"/>
</dbReference>
<gene>
    <name evidence="2" type="primary">Cre-srv-5</name>
    <name evidence="2" type="ORF">CRE_00835</name>
</gene>
<dbReference type="InParanoid" id="E3LEL2"/>
<keyword evidence="1" id="KW-0812">Transmembrane</keyword>
<dbReference type="PANTHER" id="PTHR31552:SF31">
    <property type="entry name" value="SERPENTINE RECEPTOR CLASS GAMMA"/>
    <property type="match status" value="1"/>
</dbReference>
<keyword evidence="1" id="KW-0472">Membrane</keyword>
<keyword evidence="1" id="KW-1133">Transmembrane helix</keyword>
<dbReference type="Pfam" id="PF10323">
    <property type="entry name" value="7TM_GPCR_Srv"/>
    <property type="match status" value="1"/>
</dbReference>
<dbReference type="Proteomes" id="UP000008281">
    <property type="component" value="Unassembled WGS sequence"/>
</dbReference>
<dbReference type="GeneID" id="9822073"/>
<feature type="transmembrane region" description="Helical" evidence="1">
    <location>
        <begin position="181"/>
        <end position="205"/>
    </location>
</feature>
<dbReference type="PANTHER" id="PTHR31552">
    <property type="entry name" value="SERPENTINE RECEPTOR CLASS GAMMA"/>
    <property type="match status" value="1"/>
</dbReference>
<protein>
    <submittedName>
        <fullName evidence="2">CRE-SRV-5 protein</fullName>
    </submittedName>
</protein>
<accession>E3LEL2</accession>
<dbReference type="EMBL" id="DS268407">
    <property type="protein sequence ID" value="EFO83007.1"/>
    <property type="molecule type" value="Genomic_DNA"/>
</dbReference>
<feature type="transmembrane region" description="Helical" evidence="1">
    <location>
        <begin position="90"/>
        <end position="107"/>
    </location>
</feature>
<dbReference type="InterPro" id="IPR019426">
    <property type="entry name" value="7TM_GPCR_serpentine_rcpt_Srv"/>
</dbReference>
<dbReference type="CTD" id="9822073"/>
<evidence type="ECO:0000313" key="2">
    <source>
        <dbReference type="EMBL" id="EFO83007.1"/>
    </source>
</evidence>
<feature type="transmembrane region" description="Helical" evidence="1">
    <location>
        <begin position="269"/>
        <end position="292"/>
    </location>
</feature>